<dbReference type="InterPro" id="IPR008334">
    <property type="entry name" value="5'-Nucleotdase_C"/>
</dbReference>
<comment type="caution">
    <text evidence="3">The sequence shown here is derived from an EMBL/GenBank/DDBJ whole genome shotgun (WGS) entry which is preliminary data.</text>
</comment>
<organism evidence="3 4">
    <name type="scientific">Paenibacillus methanolicus</name>
    <dbReference type="NCBI Taxonomy" id="582686"/>
    <lineage>
        <taxon>Bacteria</taxon>
        <taxon>Bacillati</taxon>
        <taxon>Bacillota</taxon>
        <taxon>Bacilli</taxon>
        <taxon>Bacillales</taxon>
        <taxon>Paenibacillaceae</taxon>
        <taxon>Paenibacillus</taxon>
    </lineage>
</organism>
<dbReference type="Proteomes" id="UP000323257">
    <property type="component" value="Unassembled WGS sequence"/>
</dbReference>
<dbReference type="EMBL" id="VNHS01000010">
    <property type="protein sequence ID" value="TYP71197.1"/>
    <property type="molecule type" value="Genomic_DNA"/>
</dbReference>
<dbReference type="Gene3D" id="3.90.780.10">
    <property type="entry name" value="5'-Nucleotidase, C-terminal domain"/>
    <property type="match status" value="1"/>
</dbReference>
<feature type="domain" description="Capsule synthesis protein CapA" evidence="2">
    <location>
        <begin position="7"/>
        <end position="228"/>
    </location>
</feature>
<reference evidence="3 4" key="1">
    <citation type="submission" date="2019-07" db="EMBL/GenBank/DDBJ databases">
        <title>Genomic Encyclopedia of Type Strains, Phase III (KMG-III): the genomes of soil and plant-associated and newly described type strains.</title>
        <authorList>
            <person name="Whitman W."/>
        </authorList>
    </citation>
    <scope>NUCLEOTIDE SEQUENCE [LARGE SCALE GENOMIC DNA]</scope>
    <source>
        <strain evidence="3 4">BL24</strain>
    </source>
</reference>
<dbReference type="InterPro" id="IPR019079">
    <property type="entry name" value="Capsule_synth_CapA"/>
</dbReference>
<evidence type="ECO:0000256" key="1">
    <source>
        <dbReference type="RuleBase" id="RU362119"/>
    </source>
</evidence>
<dbReference type="Pfam" id="PF09587">
    <property type="entry name" value="PGA_cap"/>
    <property type="match status" value="1"/>
</dbReference>
<dbReference type="InterPro" id="IPR006179">
    <property type="entry name" value="5_nucleotidase/apyrase"/>
</dbReference>
<name>A0A5S5BVY5_9BACL</name>
<evidence type="ECO:0000259" key="2">
    <source>
        <dbReference type="SMART" id="SM00854"/>
    </source>
</evidence>
<accession>A0A5S5BVY5</accession>
<dbReference type="SMART" id="SM00854">
    <property type="entry name" value="PGA_cap"/>
    <property type="match status" value="1"/>
</dbReference>
<dbReference type="Pfam" id="PF02872">
    <property type="entry name" value="5_nucleotid_C"/>
    <property type="match status" value="1"/>
</dbReference>
<evidence type="ECO:0000313" key="4">
    <source>
        <dbReference type="Proteomes" id="UP000323257"/>
    </source>
</evidence>
<protein>
    <submittedName>
        <fullName evidence="3">2',3'-cyclic-nucleotide 2'-phosphodiesterase (5'-nucleotidase family)</fullName>
    </submittedName>
</protein>
<dbReference type="AlphaFoldDB" id="A0A5S5BVY5"/>
<dbReference type="SUPFAM" id="SSF55816">
    <property type="entry name" value="5'-nucleotidase (syn. UDP-sugar hydrolase), C-terminal domain"/>
    <property type="match status" value="1"/>
</dbReference>
<dbReference type="InterPro" id="IPR036907">
    <property type="entry name" value="5'-Nucleotdase_C_sf"/>
</dbReference>
<dbReference type="OrthoDB" id="9793179at2"/>
<dbReference type="GO" id="GO:0030288">
    <property type="term" value="C:outer membrane-bounded periplasmic space"/>
    <property type="evidence" value="ECO:0007669"/>
    <property type="project" value="TreeGrafter"/>
</dbReference>
<dbReference type="SUPFAM" id="SSF56300">
    <property type="entry name" value="Metallo-dependent phosphatases"/>
    <property type="match status" value="1"/>
</dbReference>
<dbReference type="GO" id="GO:0009166">
    <property type="term" value="P:nucleotide catabolic process"/>
    <property type="evidence" value="ECO:0007669"/>
    <property type="project" value="InterPro"/>
</dbReference>
<dbReference type="RefSeq" id="WP_148931858.1">
    <property type="nucleotide sequence ID" value="NZ_VNHS01000010.1"/>
</dbReference>
<proteinExistence type="inferred from homology"/>
<dbReference type="GO" id="GO:0008768">
    <property type="term" value="F:UDP-sugar diphosphatase activity"/>
    <property type="evidence" value="ECO:0007669"/>
    <property type="project" value="TreeGrafter"/>
</dbReference>
<dbReference type="Gene3D" id="3.60.21.10">
    <property type="match status" value="1"/>
</dbReference>
<evidence type="ECO:0000313" key="3">
    <source>
        <dbReference type="EMBL" id="TYP71197.1"/>
    </source>
</evidence>
<dbReference type="GO" id="GO:0008253">
    <property type="term" value="F:5'-nucleotidase activity"/>
    <property type="evidence" value="ECO:0007669"/>
    <property type="project" value="TreeGrafter"/>
</dbReference>
<keyword evidence="1" id="KW-0547">Nucleotide-binding</keyword>
<dbReference type="InterPro" id="IPR029052">
    <property type="entry name" value="Metallo-depent_PP-like"/>
</dbReference>
<dbReference type="PANTHER" id="PTHR11575">
    <property type="entry name" value="5'-NUCLEOTIDASE-RELATED"/>
    <property type="match status" value="1"/>
</dbReference>
<keyword evidence="4" id="KW-1185">Reference proteome</keyword>
<dbReference type="GO" id="GO:0000166">
    <property type="term" value="F:nucleotide binding"/>
    <property type="evidence" value="ECO:0007669"/>
    <property type="project" value="UniProtKB-KW"/>
</dbReference>
<keyword evidence="1" id="KW-0378">Hydrolase</keyword>
<comment type="similarity">
    <text evidence="1">Belongs to the 5'-nucleotidase family.</text>
</comment>
<dbReference type="PANTHER" id="PTHR11575:SF23">
    <property type="entry name" value="5-NUCLEOTIDASE FAMILY PROTEIN"/>
    <property type="match status" value="1"/>
</dbReference>
<gene>
    <name evidence="3" type="ORF">BCM02_110147</name>
</gene>
<sequence length="485" mass="53328">MNETNPTHSAVVLLHSNDIHSRLENAAKIASYIHQTRLRYGEEQVLALDIGDHMDRARLETEGSDGEANISLLHAAGYDAVTLGNNEGLTLTADQLERAYGGGTSFLTLCANLKRSGETRRPSWMQPSAIVTRGGIRFGLIGATAAYTEFYRLLDWEVSEPLDEIREQAEALRPQADVIVLLSHLGILYDRRIAAELDSIDLILGAHTHHLLEQPEVYGDTYVCAAGKFGEYVGRVEVGLDPITGKPLIRAECVPVSALEEYEPAAAVTARYLESGKHRLGRVVAELREPLPARADQESPLCNLLAYGLRRWTETEIGLVNAGQLLGGLSAGEVTEGQIHALCPSPINPCRMNLSGRDLLRALEESLLEAFIDKPIKGFGFRGFVLGTLAVDGLDIRWDPSAPDYNKITRITLSDGRPFDLDRDYAVGTIDMFTFGAGYESIKLGTEVRYYLPEFIRGVLALQLQSEDALRDCLRPRWTAESGAL</sequence>
<dbReference type="PRINTS" id="PR01607">
    <property type="entry name" value="APYRASEFAMLY"/>
</dbReference>
<dbReference type="CDD" id="cd00845">
    <property type="entry name" value="MPP_UshA_N_like"/>
    <property type="match status" value="1"/>
</dbReference>